<comment type="caution">
    <text evidence="1">The sequence shown here is derived from an EMBL/GenBank/DDBJ whole genome shotgun (WGS) entry which is preliminary data.</text>
</comment>
<dbReference type="EMBL" id="BARS01050479">
    <property type="protein sequence ID" value="GAG48820.1"/>
    <property type="molecule type" value="Genomic_DNA"/>
</dbReference>
<sequence length="238" mass="26272">PLELSTIYYWKVDEIGIIETQAGPLWIFSTEEPPPPPPEPEPPFVALWAFDPEPEDGAENTQQQSPVLAFSPGVKAAEHDVYFGDDPNAVADADPNTADIYVGRQAETSYEPGDLEWNKTFYWRVDEVNDADADSPWKGEVWSLTTADYLIIDDSETTLDYDNSVEPYTTEASWDTPADLTVNGVTDLQFRFHGIPALQDSSSVDEATGIYTVIGAGADIGGSSDQFQYMYRKLKGDG</sequence>
<evidence type="ECO:0000313" key="1">
    <source>
        <dbReference type="EMBL" id="GAG48820.1"/>
    </source>
</evidence>
<proteinExistence type="predicted"/>
<feature type="non-terminal residue" evidence="1">
    <location>
        <position position="238"/>
    </location>
</feature>
<organism evidence="1">
    <name type="scientific">marine sediment metagenome</name>
    <dbReference type="NCBI Taxonomy" id="412755"/>
    <lineage>
        <taxon>unclassified sequences</taxon>
        <taxon>metagenomes</taxon>
        <taxon>ecological metagenomes</taxon>
    </lineage>
</organism>
<feature type="non-terminal residue" evidence="1">
    <location>
        <position position="1"/>
    </location>
</feature>
<gene>
    <name evidence="1" type="ORF">S01H1_75353</name>
</gene>
<protein>
    <submittedName>
        <fullName evidence="1">Uncharacterized protein</fullName>
    </submittedName>
</protein>
<dbReference type="AlphaFoldDB" id="X0XZI6"/>
<dbReference type="InterPro" id="IPR013783">
    <property type="entry name" value="Ig-like_fold"/>
</dbReference>
<reference evidence="1" key="1">
    <citation type="journal article" date="2014" name="Front. Microbiol.">
        <title>High frequency of phylogenetically diverse reductive dehalogenase-homologous genes in deep subseafloor sedimentary metagenomes.</title>
        <authorList>
            <person name="Kawai M."/>
            <person name="Futagami T."/>
            <person name="Toyoda A."/>
            <person name="Takaki Y."/>
            <person name="Nishi S."/>
            <person name="Hori S."/>
            <person name="Arai W."/>
            <person name="Tsubouchi T."/>
            <person name="Morono Y."/>
            <person name="Uchiyama I."/>
            <person name="Ito T."/>
            <person name="Fujiyama A."/>
            <person name="Inagaki F."/>
            <person name="Takami H."/>
        </authorList>
    </citation>
    <scope>NUCLEOTIDE SEQUENCE</scope>
    <source>
        <strain evidence="1">Expedition CK06-06</strain>
    </source>
</reference>
<name>X0XZI6_9ZZZZ</name>
<accession>X0XZI6</accession>
<dbReference type="Gene3D" id="2.60.40.10">
    <property type="entry name" value="Immunoglobulins"/>
    <property type="match status" value="1"/>
</dbReference>